<dbReference type="AlphaFoldDB" id="A0A645HI60"/>
<organism evidence="1">
    <name type="scientific">bioreactor metagenome</name>
    <dbReference type="NCBI Taxonomy" id="1076179"/>
    <lineage>
        <taxon>unclassified sequences</taxon>
        <taxon>metagenomes</taxon>
        <taxon>ecological metagenomes</taxon>
    </lineage>
</organism>
<evidence type="ECO:0000313" key="1">
    <source>
        <dbReference type="EMBL" id="MPN38718.1"/>
    </source>
</evidence>
<protein>
    <submittedName>
        <fullName evidence="1">Uncharacterized protein</fullName>
    </submittedName>
</protein>
<dbReference type="EMBL" id="VSSQ01094119">
    <property type="protein sequence ID" value="MPN38718.1"/>
    <property type="molecule type" value="Genomic_DNA"/>
</dbReference>
<name>A0A645HI60_9ZZZZ</name>
<reference evidence="1" key="1">
    <citation type="submission" date="2019-08" db="EMBL/GenBank/DDBJ databases">
        <authorList>
            <person name="Kucharzyk K."/>
            <person name="Murdoch R.W."/>
            <person name="Higgins S."/>
            <person name="Loffler F."/>
        </authorList>
    </citation>
    <scope>NUCLEOTIDE SEQUENCE</scope>
</reference>
<comment type="caution">
    <text evidence="1">The sequence shown here is derived from an EMBL/GenBank/DDBJ whole genome shotgun (WGS) entry which is preliminary data.</text>
</comment>
<gene>
    <name evidence="1" type="ORF">SDC9_186243</name>
</gene>
<accession>A0A645HI60</accession>
<sequence>MKNRNSKKNIASRIAEILRLAHQVTGQGKHCVFVDYSGHVDSLEIRIHLGGWFPNRSDDIEFRVWLPSRKCHFNNASRTFCELSIARAKLKSLLR</sequence>
<proteinExistence type="predicted"/>